<dbReference type="AlphaFoldDB" id="A0A0E4H6H5"/>
<evidence type="ECO:0000313" key="2">
    <source>
        <dbReference type="Proteomes" id="UP000198604"/>
    </source>
</evidence>
<organism evidence="1 2">
    <name type="scientific">Streptococcus varani</name>
    <dbReference type="NCBI Taxonomy" id="1608583"/>
    <lineage>
        <taxon>Bacteria</taxon>
        <taxon>Bacillati</taxon>
        <taxon>Bacillota</taxon>
        <taxon>Bacilli</taxon>
        <taxon>Lactobacillales</taxon>
        <taxon>Streptococcaceae</taxon>
        <taxon>Streptococcus</taxon>
    </lineage>
</organism>
<evidence type="ECO:0000313" key="1">
    <source>
        <dbReference type="EMBL" id="CQR26172.1"/>
    </source>
</evidence>
<protein>
    <submittedName>
        <fullName evidence="1">Uncharacterized protein</fullName>
    </submittedName>
</protein>
<name>A0A0E4H6H5_9STRE</name>
<dbReference type="STRING" id="1608583.BN1356_02531"/>
<sequence length="63" mass="7091">MSELNSQKIEISNHEALIGTQLQIGKQVMKVLFELFTDESKKGAVLPIQLNGMNFNITVEKED</sequence>
<gene>
    <name evidence="1" type="ORF">BN1356_02531</name>
</gene>
<proteinExistence type="predicted"/>
<reference evidence="2" key="1">
    <citation type="submission" date="2015-03" db="EMBL/GenBank/DDBJ databases">
        <authorList>
            <person name="Urmite Genomes"/>
        </authorList>
    </citation>
    <scope>NUCLEOTIDE SEQUENCE [LARGE SCALE GENOMIC DNA]</scope>
    <source>
        <strain evidence="2">FF10</strain>
    </source>
</reference>
<dbReference type="EMBL" id="CTEN01000009">
    <property type="protein sequence ID" value="CQR26172.1"/>
    <property type="molecule type" value="Genomic_DNA"/>
</dbReference>
<keyword evidence="2" id="KW-1185">Reference proteome</keyword>
<dbReference type="Proteomes" id="UP000198604">
    <property type="component" value="Unassembled WGS sequence"/>
</dbReference>
<accession>A0A0E4H6H5</accession>
<dbReference type="RefSeq" id="WP_245620352.1">
    <property type="nucleotide sequence ID" value="NZ_CTEN01000009.1"/>
</dbReference>